<keyword evidence="3 5" id="KW-0560">Oxidoreductase</keyword>
<dbReference type="PANTHER" id="PTHR13914:SF0">
    <property type="entry name" value="PROLINE DEHYDROGENASE 1, MITOCHONDRIAL"/>
    <property type="match status" value="1"/>
</dbReference>
<dbReference type="SUPFAM" id="SSF47473">
    <property type="entry name" value="EF-hand"/>
    <property type="match status" value="1"/>
</dbReference>
<dbReference type="GO" id="GO:0005739">
    <property type="term" value="C:mitochondrion"/>
    <property type="evidence" value="ECO:0007669"/>
    <property type="project" value="TreeGrafter"/>
</dbReference>
<feature type="domain" description="Proline dehydrogenase" evidence="6">
    <location>
        <begin position="134"/>
        <end position="585"/>
    </location>
</feature>
<dbReference type="AlphaFoldDB" id="A0AAV2TYY0"/>
<dbReference type="Gene3D" id="3.20.20.220">
    <property type="match status" value="2"/>
</dbReference>
<comment type="catalytic activity">
    <reaction evidence="5">
        <text>L-proline + a quinone = (S)-1-pyrroline-5-carboxylate + a quinol + H(+)</text>
        <dbReference type="Rhea" id="RHEA:23784"/>
        <dbReference type="ChEBI" id="CHEBI:15378"/>
        <dbReference type="ChEBI" id="CHEBI:17388"/>
        <dbReference type="ChEBI" id="CHEBI:24646"/>
        <dbReference type="ChEBI" id="CHEBI:60039"/>
        <dbReference type="ChEBI" id="CHEBI:132124"/>
        <dbReference type="EC" id="1.5.5.2"/>
    </reaction>
</comment>
<evidence type="ECO:0000256" key="5">
    <source>
        <dbReference type="RuleBase" id="RU364054"/>
    </source>
</evidence>
<organism evidence="7 8">
    <name type="scientific">Calicophoron daubneyi</name>
    <name type="common">Rumen fluke</name>
    <name type="synonym">Paramphistomum daubneyi</name>
    <dbReference type="NCBI Taxonomy" id="300641"/>
    <lineage>
        <taxon>Eukaryota</taxon>
        <taxon>Metazoa</taxon>
        <taxon>Spiralia</taxon>
        <taxon>Lophotrochozoa</taxon>
        <taxon>Platyhelminthes</taxon>
        <taxon>Trematoda</taxon>
        <taxon>Digenea</taxon>
        <taxon>Plagiorchiida</taxon>
        <taxon>Pronocephalata</taxon>
        <taxon>Paramphistomoidea</taxon>
        <taxon>Paramphistomidae</taxon>
        <taxon>Calicophoron</taxon>
    </lineage>
</organism>
<dbReference type="Pfam" id="PF01619">
    <property type="entry name" value="Pro_dh"/>
    <property type="match status" value="1"/>
</dbReference>
<evidence type="ECO:0000313" key="7">
    <source>
        <dbReference type="EMBL" id="CAL5141467.1"/>
    </source>
</evidence>
<evidence type="ECO:0000256" key="3">
    <source>
        <dbReference type="ARBA" id="ARBA00023002"/>
    </source>
</evidence>
<evidence type="ECO:0000256" key="4">
    <source>
        <dbReference type="ARBA" id="ARBA00023062"/>
    </source>
</evidence>
<dbReference type="GO" id="GO:0071949">
    <property type="term" value="F:FAD binding"/>
    <property type="evidence" value="ECO:0007669"/>
    <property type="project" value="TreeGrafter"/>
</dbReference>
<sequence length="609" mass="69512">MALSSRLSAAVIVPSAAPRLLCLRHTVSAVNGKNGKNGLLHNQPEKDFLVHPRVAPEINFQDAKAANVSKSNWELIRGLIVFRMCSISPLVTHSKELINLSRKIFGKYLFTKLMKASVYGQFVAGENRDEIQAVVKKMRKYGVKSILDYSAEKDIKESEAVDKVKQTLVEAVREPKIRPAEATKKYQISIDFADRSKKVIAARTYFYESEYQCEKNMEIFLDCIDAVSRSTDNEGFAAIKLTALGRPQLLLQMSDFLTQMQRLFALMTASDGHNSGLPVQKSALDIDNFRTKLERLGVKISYDEHLKWFTLLDVHGDGVVDLLDWTHLRAFEHDLASIFTVKNKETGKMEQLVPTLTPDGLEQMRNMLRRADIIAEHTKSVGARVMIDAEQSYFQPAIRRMTIEMMRSFNRDRAVVFNTYQTYLKDTLKELREDMNHASVENFCFGAKLVRGAYLEQERARAKALDYEDPVCPDYDATTKMFESCIDESLHWIQKRSVGRVAVMVASHNEDTIRYAIKRMHECGVTAGHRLICFGQLYGMCDQLSFTLGQNGYSVYKYVPYGPVDEVIPYLTRRAIENSSIFSSTKKERRLMWKELGRRLAHGRLIYTP</sequence>
<protein>
    <recommendedName>
        <fullName evidence="5">Proline dehydrogenase</fullName>
        <ecNumber evidence="5">1.5.5.2</ecNumber>
    </recommendedName>
</protein>
<evidence type="ECO:0000259" key="6">
    <source>
        <dbReference type="Pfam" id="PF01619"/>
    </source>
</evidence>
<reference evidence="7" key="1">
    <citation type="submission" date="2024-06" db="EMBL/GenBank/DDBJ databases">
        <authorList>
            <person name="Liu X."/>
            <person name="Lenzi L."/>
            <person name="Haldenby T S."/>
            <person name="Uol C."/>
        </authorList>
    </citation>
    <scope>NUCLEOTIDE SEQUENCE</scope>
</reference>
<dbReference type="InterPro" id="IPR029041">
    <property type="entry name" value="FAD-linked_oxidoreductase-like"/>
</dbReference>
<comment type="function">
    <text evidence="5">Converts proline to delta-1-pyrroline-5-carboxylate.</text>
</comment>
<dbReference type="InterPro" id="IPR002872">
    <property type="entry name" value="Proline_DH_dom"/>
</dbReference>
<accession>A0AAV2TYY0</accession>
<dbReference type="EMBL" id="CAXLJL010000878">
    <property type="protein sequence ID" value="CAL5141467.1"/>
    <property type="molecule type" value="Genomic_DNA"/>
</dbReference>
<proteinExistence type="inferred from homology"/>
<comment type="similarity">
    <text evidence="2 5">Belongs to the proline oxidase family.</text>
</comment>
<keyword evidence="4 5" id="KW-0642">Proline metabolism</keyword>
<dbReference type="InterPro" id="IPR011992">
    <property type="entry name" value="EF-hand-dom_pair"/>
</dbReference>
<comment type="cofactor">
    <cofactor evidence="5">
        <name>FAD</name>
        <dbReference type="ChEBI" id="CHEBI:57692"/>
    </cofactor>
</comment>
<dbReference type="GO" id="GO:0010133">
    <property type="term" value="P:L-proline catabolic process to L-glutamate"/>
    <property type="evidence" value="ECO:0007669"/>
    <property type="project" value="TreeGrafter"/>
</dbReference>
<dbReference type="Proteomes" id="UP001497525">
    <property type="component" value="Unassembled WGS sequence"/>
</dbReference>
<name>A0AAV2TYY0_CALDB</name>
<comment type="caution">
    <text evidence="7">The sequence shown here is derived from an EMBL/GenBank/DDBJ whole genome shotgun (WGS) entry which is preliminary data.</text>
</comment>
<evidence type="ECO:0000256" key="1">
    <source>
        <dbReference type="ARBA" id="ARBA00004739"/>
    </source>
</evidence>
<dbReference type="EC" id="1.5.5.2" evidence="5"/>
<dbReference type="InterPro" id="IPR015659">
    <property type="entry name" value="Proline_oxidase"/>
</dbReference>
<evidence type="ECO:0000256" key="2">
    <source>
        <dbReference type="ARBA" id="ARBA00005869"/>
    </source>
</evidence>
<evidence type="ECO:0000313" key="8">
    <source>
        <dbReference type="Proteomes" id="UP001497525"/>
    </source>
</evidence>
<gene>
    <name evidence="7" type="ORF">CDAUBV1_LOCUS16707</name>
</gene>
<comment type="pathway">
    <text evidence="1">Amino-acid degradation; L-proline degradation into L-glutamate; L-glutamate from L-proline: step 1/2.</text>
</comment>
<dbReference type="SUPFAM" id="SSF51730">
    <property type="entry name" value="FAD-linked oxidoreductase"/>
    <property type="match status" value="1"/>
</dbReference>
<dbReference type="PANTHER" id="PTHR13914">
    <property type="entry name" value="PROLINE OXIDASE"/>
    <property type="match status" value="1"/>
</dbReference>
<keyword evidence="5" id="KW-0285">Flavoprotein</keyword>
<keyword evidence="5" id="KW-0274">FAD</keyword>
<dbReference type="GO" id="GO:0004657">
    <property type="term" value="F:proline dehydrogenase activity"/>
    <property type="evidence" value="ECO:0007669"/>
    <property type="project" value="UniProtKB-EC"/>
</dbReference>